<dbReference type="InterPro" id="IPR011990">
    <property type="entry name" value="TPR-like_helical_dom_sf"/>
</dbReference>
<comment type="caution">
    <text evidence="2">The sequence shown here is derived from an EMBL/GenBank/DDBJ whole genome shotgun (WGS) entry which is preliminary data.</text>
</comment>
<keyword evidence="1" id="KW-0812">Transmembrane</keyword>
<feature type="transmembrane region" description="Helical" evidence="1">
    <location>
        <begin position="7"/>
        <end position="25"/>
    </location>
</feature>
<dbReference type="InterPro" id="IPR041662">
    <property type="entry name" value="SusD-like_2"/>
</dbReference>
<reference evidence="2 3" key="1">
    <citation type="submission" date="2019-07" db="EMBL/GenBank/DDBJ databases">
        <title>The draft genome sequence of Aquimarina algiphila M91.</title>
        <authorList>
            <person name="Meng X."/>
        </authorList>
    </citation>
    <scope>NUCLEOTIDE SEQUENCE [LARGE SCALE GENOMIC DNA]</scope>
    <source>
        <strain evidence="2 3">M91</strain>
    </source>
</reference>
<dbReference type="SUPFAM" id="SSF48452">
    <property type="entry name" value="TPR-like"/>
    <property type="match status" value="1"/>
</dbReference>
<dbReference type="AlphaFoldDB" id="A0A554VR40"/>
<protein>
    <submittedName>
        <fullName evidence="2">SusD/RagB family nutrient-binding outer membrane lipoprotein</fullName>
    </submittedName>
</protein>
<dbReference type="Proteomes" id="UP000318833">
    <property type="component" value="Unassembled WGS sequence"/>
</dbReference>
<dbReference type="Gene3D" id="1.25.40.390">
    <property type="match status" value="2"/>
</dbReference>
<dbReference type="PROSITE" id="PS51257">
    <property type="entry name" value="PROKAR_LIPOPROTEIN"/>
    <property type="match status" value="1"/>
</dbReference>
<evidence type="ECO:0000256" key="1">
    <source>
        <dbReference type="SAM" id="Phobius"/>
    </source>
</evidence>
<gene>
    <name evidence="2" type="ORF">FOF46_02345</name>
</gene>
<dbReference type="EMBL" id="VLNR01000003">
    <property type="protein sequence ID" value="TSE11086.1"/>
    <property type="molecule type" value="Genomic_DNA"/>
</dbReference>
<name>A0A554VR40_9FLAO</name>
<proteinExistence type="predicted"/>
<keyword evidence="2" id="KW-0449">Lipoprotein</keyword>
<organism evidence="2 3">
    <name type="scientific">Aquimarina algiphila</name>
    <dbReference type="NCBI Taxonomy" id="2047982"/>
    <lineage>
        <taxon>Bacteria</taxon>
        <taxon>Pseudomonadati</taxon>
        <taxon>Bacteroidota</taxon>
        <taxon>Flavobacteriia</taxon>
        <taxon>Flavobacteriales</taxon>
        <taxon>Flavobacteriaceae</taxon>
        <taxon>Aquimarina</taxon>
    </lineage>
</organism>
<sequence length="580" mass="64624">MNILKSISYKVSVIIILIIGMLFTACESTELDLTENPNLLDPSQSNPDLFLNSIQVDFGKVVERFGAIGSQVTRIDNMNGRDYQNVYSPSDFNDLWSGSYQSTGVSFPDQNGHSQRFNGILADARALEPIATQNNLYHHLAISQVIEAYIIVTLVDFFGDVPYSEALQGSTNLNPKVDDGALIYDAALNLLDNAISNFNKDVTDEPDNDFYYNGDWGKWITAANTIKMKIYLQKRLVDAQAITNFNNIISDGDYIQSADEDFQFSWGTNEIQPDNRHPRYANNYEGDGADEYMSNWLMNLMSIPSDPNENDPRIRYYYYRQTNVVPGAETAPNEETLSCSLESAPQHYIDGGFTFCYLNNGYWGRDHGDDDGVPPDGFLRTNFGVYPAAGRFDDSSFKGTQQGDGGQGAGITPILLSSWVDFMIAEVAMEQMNTSSARTALSNAITKSISKVTTFGSLDSSANLVFEPNATEINTFINNRLADFDAAATPVDRWNVIAEQYWIALFGNGIDAYNFYRRTGYPTTLQPNVEPFPATGNFIRSFPYPADLTTNNSSVDPKQNLDQKVFWDNNADSPLFPIAN</sequence>
<evidence type="ECO:0000313" key="2">
    <source>
        <dbReference type="EMBL" id="TSE11086.1"/>
    </source>
</evidence>
<keyword evidence="1" id="KW-0472">Membrane</keyword>
<dbReference type="OrthoDB" id="725917at2"/>
<accession>A0A554VR40</accession>
<dbReference type="Pfam" id="PF12771">
    <property type="entry name" value="SusD-like_2"/>
    <property type="match status" value="2"/>
</dbReference>
<keyword evidence="3" id="KW-1185">Reference proteome</keyword>
<evidence type="ECO:0000313" key="3">
    <source>
        <dbReference type="Proteomes" id="UP000318833"/>
    </source>
</evidence>
<keyword evidence="1" id="KW-1133">Transmembrane helix</keyword>
<dbReference type="RefSeq" id="WP_143915341.1">
    <property type="nucleotide sequence ID" value="NZ_CANLFO010000018.1"/>
</dbReference>